<reference evidence="3 4" key="1">
    <citation type="submission" date="2020-07" db="EMBL/GenBank/DDBJ databases">
        <title>Trichoderma asperellum IC-1 whole genome shotgun sequence.</title>
        <authorList>
            <person name="Kanamasa S."/>
            <person name="Takahashi H."/>
        </authorList>
    </citation>
    <scope>NUCLEOTIDE SEQUENCE [LARGE SCALE GENOMIC DNA]</scope>
    <source>
        <strain evidence="3 4">IC-1</strain>
    </source>
</reference>
<dbReference type="Proteomes" id="UP000517252">
    <property type="component" value="Unassembled WGS sequence"/>
</dbReference>
<sequence>MPDLVFITATNRLLPDDKQARKLIRKQAMSNSAHARRKRGGYGQHNLIQYPSEIFYDKRNGKRDIAWEAIRAIVPSLPSCHYATASSLASKPDMLSDILGRRHWSYLNYLPARIGHNGALDKAAACVAARAQQWLISPSERISSSILKLYSEALAALQAELQSPDTRLRPDVLCATELLGIYELLKMSTEDAWNYHSTGAAALIKLRGPERCQSDFEKALLLSHVGQIFHDALNVNQSCFLSDDEWQAVLRSMPTNDNLFSDRSEPIVALLTNVCHVPEYFHKTTQIICVTRDDTPDYWIGDVMSNLFRLRLACLQWQESYFGQHIGNSQYQGTGLFKKFSAYSISSNAVFADQPAKDDKGTGYLNGVSVAILASPTQLDPGGKPVKVAQADFAPTVQFYTNVLKTLGLNVLPGFPEGMVGFGTAGPEFVLKASDKSSYAHVAFQAADTKAVDAFHAASLSAGAKDNGAPGIRAGIHPQYYASFIHDPIGNNIEAGTLTAA</sequence>
<dbReference type="InterPro" id="IPR037523">
    <property type="entry name" value="VOC_core"/>
</dbReference>
<dbReference type="InterPro" id="IPR053178">
    <property type="entry name" value="Osmoadaptation_assoc"/>
</dbReference>
<dbReference type="SUPFAM" id="SSF54593">
    <property type="entry name" value="Glyoxalase/Bleomycin resistance protein/Dihydroxybiphenyl dioxygenase"/>
    <property type="match status" value="1"/>
</dbReference>
<dbReference type="InterPro" id="IPR029068">
    <property type="entry name" value="Glyas_Bleomycin-R_OHBP_Dase"/>
</dbReference>
<comment type="caution">
    <text evidence="3">The sequence shown here is derived from an EMBL/GenBank/DDBJ whole genome shotgun (WGS) entry which is preliminary data.</text>
</comment>
<evidence type="ECO:0000259" key="2">
    <source>
        <dbReference type="PROSITE" id="PS51819"/>
    </source>
</evidence>
<keyword evidence="1" id="KW-0539">Nucleus</keyword>
<proteinExistence type="predicted"/>
<dbReference type="InterPro" id="IPR021858">
    <property type="entry name" value="Fun_TF"/>
</dbReference>
<dbReference type="AlphaFoldDB" id="A0A6V8QI87"/>
<organism evidence="3 4">
    <name type="scientific">Trichoderma asperellum</name>
    <name type="common">Filamentous fungus</name>
    <dbReference type="NCBI Taxonomy" id="101201"/>
    <lineage>
        <taxon>Eukaryota</taxon>
        <taxon>Fungi</taxon>
        <taxon>Dikarya</taxon>
        <taxon>Ascomycota</taxon>
        <taxon>Pezizomycotina</taxon>
        <taxon>Sordariomycetes</taxon>
        <taxon>Hypocreomycetidae</taxon>
        <taxon>Hypocreales</taxon>
        <taxon>Hypocreaceae</taxon>
        <taxon>Trichoderma</taxon>
    </lineage>
</organism>
<name>A0A6V8QI87_TRIAP</name>
<dbReference type="Gene3D" id="3.10.180.10">
    <property type="entry name" value="2,3-Dihydroxybiphenyl 1,2-Dioxygenase, domain 1"/>
    <property type="match status" value="1"/>
</dbReference>
<dbReference type="PANTHER" id="PTHR38111:SF6">
    <property type="entry name" value="FINGER DOMAIN PROTEIN, PUTATIVE (AFU_ORTHOLOGUE AFUA_8G01940)-RELATED"/>
    <property type="match status" value="1"/>
</dbReference>
<dbReference type="EMBL" id="BLZH01000001">
    <property type="protein sequence ID" value="GFP51882.1"/>
    <property type="molecule type" value="Genomic_DNA"/>
</dbReference>
<dbReference type="OrthoDB" id="5126878at2759"/>
<evidence type="ECO:0000256" key="1">
    <source>
        <dbReference type="ARBA" id="ARBA00023242"/>
    </source>
</evidence>
<dbReference type="PANTHER" id="PTHR38111">
    <property type="entry name" value="ZN(2)-C6 FUNGAL-TYPE DOMAIN-CONTAINING PROTEIN-RELATED"/>
    <property type="match status" value="1"/>
</dbReference>
<gene>
    <name evidence="3" type="ORF">TASIC1_0001003400</name>
</gene>
<accession>A0A6V8QI87</accession>
<dbReference type="CDD" id="cd07262">
    <property type="entry name" value="VOC_like"/>
    <property type="match status" value="1"/>
</dbReference>
<dbReference type="Pfam" id="PF11951">
    <property type="entry name" value="Fungal_trans_2"/>
    <property type="match status" value="1"/>
</dbReference>
<protein>
    <submittedName>
        <fullName evidence="3">Uncharacterized protein AN5342</fullName>
    </submittedName>
</protein>
<evidence type="ECO:0000313" key="3">
    <source>
        <dbReference type="EMBL" id="GFP51882.1"/>
    </source>
</evidence>
<dbReference type="PROSITE" id="PS51819">
    <property type="entry name" value="VOC"/>
    <property type="match status" value="1"/>
</dbReference>
<feature type="domain" description="VOC" evidence="2">
    <location>
        <begin position="382"/>
        <end position="498"/>
    </location>
</feature>
<evidence type="ECO:0000313" key="4">
    <source>
        <dbReference type="Proteomes" id="UP000517252"/>
    </source>
</evidence>